<accession>A0AAX1UEF6</accession>
<keyword evidence="2" id="KW-0812">Transmembrane</keyword>
<protein>
    <recommendedName>
        <fullName evidence="5">DUF4407 domain-containing protein</fullName>
    </recommendedName>
</protein>
<keyword evidence="2" id="KW-1133">Transmembrane helix</keyword>
<feature type="transmembrane region" description="Helical" evidence="2">
    <location>
        <begin position="67"/>
        <end position="84"/>
    </location>
</feature>
<feature type="transmembrane region" description="Helical" evidence="2">
    <location>
        <begin position="362"/>
        <end position="382"/>
    </location>
</feature>
<dbReference type="EMBL" id="QWGP01000053">
    <property type="protein sequence ID" value="RHZ90514.1"/>
    <property type="molecule type" value="Genomic_DNA"/>
</dbReference>
<evidence type="ECO:0000256" key="2">
    <source>
        <dbReference type="SAM" id="Phobius"/>
    </source>
</evidence>
<feature type="transmembrane region" description="Helical" evidence="2">
    <location>
        <begin position="37"/>
        <end position="55"/>
    </location>
</feature>
<keyword evidence="1" id="KW-0175">Coiled coil</keyword>
<evidence type="ECO:0000313" key="4">
    <source>
        <dbReference type="Proteomes" id="UP000266305"/>
    </source>
</evidence>
<name>A0AAX1UEF6_CERSP</name>
<feature type="coiled-coil region" evidence="1">
    <location>
        <begin position="105"/>
        <end position="146"/>
    </location>
</feature>
<evidence type="ECO:0008006" key="5">
    <source>
        <dbReference type="Google" id="ProtNLM"/>
    </source>
</evidence>
<feature type="transmembrane region" description="Helical" evidence="2">
    <location>
        <begin position="6"/>
        <end position="25"/>
    </location>
</feature>
<gene>
    <name evidence="3" type="ORF">D1114_22870</name>
</gene>
<proteinExistence type="predicted"/>
<sequence length="391" mass="43320">MTPVQAVGRFAIYLVVSILVLTLLLFGEDFRDPQAALARMGIFAVAVTATGYVMVRRGLALPPVPVDTINSAAVILAAVVFFVGDHKEREEIRIDRETAAQSDALEDREGQLADLQVQKAAAEARLEALRRQREESESVLERTEATALIEREAELALELEAAMGLGPAVRTRLEVVVRECRSLEQRLEFARSMDPPLIEAAPRFGLDDEDAPREAYDLRHLPLTPEQAAARGRLEDDVIACKSETEGLEEVLTMPPGFARLIGLLTLGPIRMAEVSDPGAEALEQMDLIADIHAARSLLLDADRAITMTEGQLNATFEQIEVLLEEQKELRSSLDDLAEQARLNREQNLVWLVRQAREFGKLTWPFLLILFLGMKFACVRPFHLPPGEGGK</sequence>
<dbReference type="AlphaFoldDB" id="A0AAX1UEF6"/>
<comment type="caution">
    <text evidence="3">The sequence shown here is derived from an EMBL/GenBank/DDBJ whole genome shotgun (WGS) entry which is preliminary data.</text>
</comment>
<organism evidence="3 4">
    <name type="scientific">Cereibacter sphaeroides</name>
    <name type="common">Rhodobacter sphaeroides</name>
    <dbReference type="NCBI Taxonomy" id="1063"/>
    <lineage>
        <taxon>Bacteria</taxon>
        <taxon>Pseudomonadati</taxon>
        <taxon>Pseudomonadota</taxon>
        <taxon>Alphaproteobacteria</taxon>
        <taxon>Rhodobacterales</taxon>
        <taxon>Paracoccaceae</taxon>
        <taxon>Cereibacter</taxon>
    </lineage>
</organism>
<evidence type="ECO:0000313" key="3">
    <source>
        <dbReference type="EMBL" id="RHZ90514.1"/>
    </source>
</evidence>
<keyword evidence="2" id="KW-0472">Membrane</keyword>
<dbReference type="RefSeq" id="WP_119001583.1">
    <property type="nucleotide sequence ID" value="NZ_QWGP01000053.1"/>
</dbReference>
<evidence type="ECO:0000256" key="1">
    <source>
        <dbReference type="SAM" id="Coils"/>
    </source>
</evidence>
<dbReference type="Proteomes" id="UP000266305">
    <property type="component" value="Unassembled WGS sequence"/>
</dbReference>
<reference evidence="3 4" key="1">
    <citation type="submission" date="2018-08" db="EMBL/GenBank/DDBJ databases">
        <title>Draft genome sequence of Rhodobacter sphaeroides FY.</title>
        <authorList>
            <person name="Rayyan A."/>
            <person name="Meyer T.E."/>
            <person name="Kyndt J.A."/>
        </authorList>
    </citation>
    <scope>NUCLEOTIDE SEQUENCE [LARGE SCALE GENOMIC DNA]</scope>
    <source>
        <strain evidence="3 4">FY</strain>
    </source>
</reference>